<dbReference type="AlphaFoldDB" id="A0A8S3I053"/>
<sequence length="97" mass="10388">SNLPSTQGLLSSSFMSTVSFADQMPSLLNSKDGQSEYSYFDATKLKLFAGPNIWKFTNLLNATVPTADTTSVIQQQQQAPVPPHKVTGIAREGGGPK</sequence>
<organism evidence="2 3">
    <name type="scientific">Rotaria magnacalcarata</name>
    <dbReference type="NCBI Taxonomy" id="392030"/>
    <lineage>
        <taxon>Eukaryota</taxon>
        <taxon>Metazoa</taxon>
        <taxon>Spiralia</taxon>
        <taxon>Gnathifera</taxon>
        <taxon>Rotifera</taxon>
        <taxon>Eurotatoria</taxon>
        <taxon>Bdelloidea</taxon>
        <taxon>Philodinida</taxon>
        <taxon>Philodinidae</taxon>
        <taxon>Rotaria</taxon>
    </lineage>
</organism>
<comment type="caution">
    <text evidence="2">The sequence shown here is derived from an EMBL/GenBank/DDBJ whole genome shotgun (WGS) entry which is preliminary data.</text>
</comment>
<proteinExistence type="predicted"/>
<dbReference type="EMBL" id="CAJOBJ010336890">
    <property type="protein sequence ID" value="CAF5190047.1"/>
    <property type="molecule type" value="Genomic_DNA"/>
</dbReference>
<evidence type="ECO:0000256" key="1">
    <source>
        <dbReference type="SAM" id="MobiDB-lite"/>
    </source>
</evidence>
<gene>
    <name evidence="2" type="ORF">GIL414_LOCUS72663</name>
</gene>
<protein>
    <submittedName>
        <fullName evidence="2">Uncharacterized protein</fullName>
    </submittedName>
</protein>
<name>A0A8S3I053_9BILA</name>
<accession>A0A8S3I053</accession>
<dbReference type="Proteomes" id="UP000681720">
    <property type="component" value="Unassembled WGS sequence"/>
</dbReference>
<feature type="non-terminal residue" evidence="2">
    <location>
        <position position="1"/>
    </location>
</feature>
<feature type="non-terminal residue" evidence="2">
    <location>
        <position position="97"/>
    </location>
</feature>
<evidence type="ECO:0000313" key="3">
    <source>
        <dbReference type="Proteomes" id="UP000681720"/>
    </source>
</evidence>
<reference evidence="2" key="1">
    <citation type="submission" date="2021-02" db="EMBL/GenBank/DDBJ databases">
        <authorList>
            <person name="Nowell W R."/>
        </authorList>
    </citation>
    <scope>NUCLEOTIDE SEQUENCE</scope>
</reference>
<evidence type="ECO:0000313" key="2">
    <source>
        <dbReference type="EMBL" id="CAF5190047.1"/>
    </source>
</evidence>
<feature type="region of interest" description="Disordered" evidence="1">
    <location>
        <begin position="74"/>
        <end position="97"/>
    </location>
</feature>